<dbReference type="EMBL" id="JPOS01000002">
    <property type="protein sequence ID" value="KGE89796.1"/>
    <property type="molecule type" value="Genomic_DNA"/>
</dbReference>
<name>A0A098SCA0_9BACT</name>
<evidence type="ECO:0000313" key="3">
    <source>
        <dbReference type="EMBL" id="KGE89796.1"/>
    </source>
</evidence>
<feature type="signal peptide" evidence="1">
    <location>
        <begin position="1"/>
        <end position="26"/>
    </location>
</feature>
<dbReference type="OrthoDB" id="975384at2"/>
<dbReference type="RefSeq" id="WP_044215558.1">
    <property type="nucleotide sequence ID" value="NZ_JBKAGJ010000014.1"/>
</dbReference>
<keyword evidence="4" id="KW-1185">Reference proteome</keyword>
<proteinExistence type="predicted"/>
<evidence type="ECO:0000259" key="2">
    <source>
        <dbReference type="Pfam" id="PF18962"/>
    </source>
</evidence>
<keyword evidence="1" id="KW-0732">Signal</keyword>
<gene>
    <name evidence="3" type="ORF">IX84_00270</name>
</gene>
<dbReference type="Proteomes" id="UP000029736">
    <property type="component" value="Unassembled WGS sequence"/>
</dbReference>
<dbReference type="NCBIfam" id="TIGR04183">
    <property type="entry name" value="Por_Secre_tail"/>
    <property type="match status" value="1"/>
</dbReference>
<organism evidence="3 4">
    <name type="scientific">Phaeodactylibacter xiamenensis</name>
    <dbReference type="NCBI Taxonomy" id="1524460"/>
    <lineage>
        <taxon>Bacteria</taxon>
        <taxon>Pseudomonadati</taxon>
        <taxon>Bacteroidota</taxon>
        <taxon>Saprospiria</taxon>
        <taxon>Saprospirales</taxon>
        <taxon>Haliscomenobacteraceae</taxon>
        <taxon>Phaeodactylibacter</taxon>
    </lineage>
</organism>
<feature type="chain" id="PRO_5001940135" description="Secretion system C-terminal sorting domain-containing protein" evidence="1">
    <location>
        <begin position="27"/>
        <end position="529"/>
    </location>
</feature>
<dbReference type="AlphaFoldDB" id="A0A098SCA0"/>
<evidence type="ECO:0000313" key="4">
    <source>
        <dbReference type="Proteomes" id="UP000029736"/>
    </source>
</evidence>
<accession>A0A098SCA0</accession>
<reference evidence="3 4" key="1">
    <citation type="journal article" date="2014" name="Int. J. Syst. Evol. Microbiol.">
        <title>Phaeodactylibacter xiamenensis gen. nov., sp. nov., a member of the family Saprospiraceae isolated from the marine alga Phaeodactylum tricornutum.</title>
        <authorList>
            <person name="Chen Z.Jr."/>
            <person name="Lei X."/>
            <person name="Lai Q."/>
            <person name="Li Y."/>
            <person name="Zhang B."/>
            <person name="Zhang J."/>
            <person name="Zhang H."/>
            <person name="Yang L."/>
            <person name="Zheng W."/>
            <person name="Tian Y."/>
            <person name="Yu Z."/>
            <person name="Xu H.Jr."/>
            <person name="Zheng T."/>
        </authorList>
    </citation>
    <scope>NUCLEOTIDE SEQUENCE [LARGE SCALE GENOMIC DNA]</scope>
    <source>
        <strain evidence="3 4">KD52</strain>
    </source>
</reference>
<sequence length="529" mass="54480">MKNFNFALLYFAILFVASGSTNVLNAQSTCPTAVPLTLDMNCGGDPFGGGANSGDPTGNDDTDGNVCNSSYSNGDDYIFTYTATSDDALQLDLYAENTWTGIMVTEGCPTTGTCFASATSSSSDESLTTPPMTPGTTYYIHISTWPSPQSSGQFCLDASLIDLTNEVTVACGTPVNETLCYGNNNLIGYIYTSGDGTPLTITFNAGGIESCCDDVLIFDGNSPSGIELYSDNNGGDMTGVTVTANSGVMYVTVDSDGSVSCASGSGCCPDPLDWTVTCDAVTGPTCDDGIQNGDEEGIDCGGSNCDPCVAAPTCDDGIQNGDEEGVDCGGSNCAPCSVVCVEPVAAATVTSYCGPGVFMVMVNLGDLGSANAVSISNDGGQPTLQNVFFPRRYFVGPFSVGDVVNITIADQNDPSCSIVLEGLAADCNMGLAGAGNLSGVSAQTDISVFPNPTSGAVNVNLGSIFGQKANIRIMNAVGQLIEERQIDAVENVTERFDLSNQQAGMYFIHVDVAGGESHVERVILGTARP</sequence>
<dbReference type="STRING" id="1524460.IX84_00270"/>
<comment type="caution">
    <text evidence="3">The sequence shown here is derived from an EMBL/GenBank/DDBJ whole genome shotgun (WGS) entry which is preliminary data.</text>
</comment>
<evidence type="ECO:0000256" key="1">
    <source>
        <dbReference type="SAM" id="SignalP"/>
    </source>
</evidence>
<dbReference type="InterPro" id="IPR026444">
    <property type="entry name" value="Secre_tail"/>
</dbReference>
<feature type="domain" description="Secretion system C-terminal sorting" evidence="2">
    <location>
        <begin position="448"/>
        <end position="523"/>
    </location>
</feature>
<dbReference type="Pfam" id="PF18962">
    <property type="entry name" value="Por_Secre_tail"/>
    <property type="match status" value="1"/>
</dbReference>
<protein>
    <recommendedName>
        <fullName evidence="2">Secretion system C-terminal sorting domain-containing protein</fullName>
    </recommendedName>
</protein>